<gene>
    <name evidence="1" type="ORF">ACH49Z_09125</name>
</gene>
<proteinExistence type="predicted"/>
<dbReference type="EMBL" id="JBIRYL010000001">
    <property type="protein sequence ID" value="MFI2229999.1"/>
    <property type="molecule type" value="Genomic_DNA"/>
</dbReference>
<keyword evidence="2" id="KW-1185">Reference proteome</keyword>
<dbReference type="RefSeq" id="WP_397061224.1">
    <property type="nucleotide sequence ID" value="NZ_JBIRYL010000001.1"/>
</dbReference>
<organism evidence="1 2">
    <name type="scientific">Nocardia testacea</name>
    <dbReference type="NCBI Taxonomy" id="248551"/>
    <lineage>
        <taxon>Bacteria</taxon>
        <taxon>Bacillati</taxon>
        <taxon>Actinomycetota</taxon>
        <taxon>Actinomycetes</taxon>
        <taxon>Mycobacteriales</taxon>
        <taxon>Nocardiaceae</taxon>
        <taxon>Nocardia</taxon>
    </lineage>
</organism>
<evidence type="ECO:0000313" key="2">
    <source>
        <dbReference type="Proteomes" id="UP001611494"/>
    </source>
</evidence>
<reference evidence="1 2" key="1">
    <citation type="submission" date="2024-10" db="EMBL/GenBank/DDBJ databases">
        <title>The Natural Products Discovery Center: Release of the First 8490 Sequenced Strains for Exploring Actinobacteria Biosynthetic Diversity.</title>
        <authorList>
            <person name="Kalkreuter E."/>
            <person name="Kautsar S.A."/>
            <person name="Yang D."/>
            <person name="Bader C.D."/>
            <person name="Teijaro C.N."/>
            <person name="Fluegel L."/>
            <person name="Davis C.M."/>
            <person name="Simpson J.R."/>
            <person name="Lauterbach L."/>
            <person name="Steele A.D."/>
            <person name="Gui C."/>
            <person name="Meng S."/>
            <person name="Li G."/>
            <person name="Viehrig K."/>
            <person name="Ye F."/>
            <person name="Su P."/>
            <person name="Kiefer A.F."/>
            <person name="Nichols A."/>
            <person name="Cepeda A.J."/>
            <person name="Yan W."/>
            <person name="Fan B."/>
            <person name="Jiang Y."/>
            <person name="Adhikari A."/>
            <person name="Zheng C.-J."/>
            <person name="Schuster L."/>
            <person name="Cowan T.M."/>
            <person name="Smanski M.J."/>
            <person name="Chevrette M.G."/>
            <person name="De Carvalho L.P.S."/>
            <person name="Shen B."/>
        </authorList>
    </citation>
    <scope>NUCLEOTIDE SEQUENCE [LARGE SCALE GENOMIC DNA]</scope>
    <source>
        <strain evidence="1 2">NPDC019377</strain>
    </source>
</reference>
<accession>A0ABW7VUU7</accession>
<protein>
    <submittedName>
        <fullName evidence="1">Uncharacterized protein</fullName>
    </submittedName>
</protein>
<name>A0ABW7VUU7_9NOCA</name>
<evidence type="ECO:0000313" key="1">
    <source>
        <dbReference type="EMBL" id="MFI2229999.1"/>
    </source>
</evidence>
<comment type="caution">
    <text evidence="1">The sequence shown here is derived from an EMBL/GenBank/DDBJ whole genome shotgun (WGS) entry which is preliminary data.</text>
</comment>
<sequence>MAAFSSPVTREASVISFSSVVTKARSSSVSTFGVSFNDVPACRHRGRAGPWVGSAGIPDMTHTDM</sequence>
<dbReference type="Proteomes" id="UP001611494">
    <property type="component" value="Unassembled WGS sequence"/>
</dbReference>